<dbReference type="InterPro" id="IPR051913">
    <property type="entry name" value="GH2_Domain-Containing"/>
</dbReference>
<dbReference type="Pfam" id="PF00703">
    <property type="entry name" value="Glyco_hydro_2"/>
    <property type="match status" value="1"/>
</dbReference>
<dbReference type="InterPro" id="IPR006102">
    <property type="entry name" value="Ig-like_GH2"/>
</dbReference>
<evidence type="ECO:0000256" key="1">
    <source>
        <dbReference type="ARBA" id="ARBA00007401"/>
    </source>
</evidence>
<evidence type="ECO:0000256" key="2">
    <source>
        <dbReference type="ARBA" id="ARBA00022801"/>
    </source>
</evidence>
<keyword evidence="3" id="KW-0326">Glycosidase</keyword>
<dbReference type="PANTHER" id="PTHR42732:SF1">
    <property type="entry name" value="BETA-MANNOSIDASE"/>
    <property type="match status" value="1"/>
</dbReference>
<gene>
    <name evidence="8" type="ORF">SBA1_290026</name>
</gene>
<dbReference type="InterPro" id="IPR017853">
    <property type="entry name" value="GH"/>
</dbReference>
<dbReference type="GO" id="GO:0005975">
    <property type="term" value="P:carbohydrate metabolic process"/>
    <property type="evidence" value="ECO:0007669"/>
    <property type="project" value="InterPro"/>
</dbReference>
<dbReference type="InterPro" id="IPR013783">
    <property type="entry name" value="Ig-like_fold"/>
</dbReference>
<evidence type="ECO:0000256" key="4">
    <source>
        <dbReference type="SAM" id="SignalP"/>
    </source>
</evidence>
<evidence type="ECO:0000313" key="8">
    <source>
        <dbReference type="EMBL" id="SPF39664.1"/>
    </source>
</evidence>
<evidence type="ECO:0000259" key="5">
    <source>
        <dbReference type="Pfam" id="PF00703"/>
    </source>
</evidence>
<protein>
    <submittedName>
        <fullName evidence="8">Putative Glycoside hydrolase family protein</fullName>
    </submittedName>
</protein>
<dbReference type="PRINTS" id="PR00132">
    <property type="entry name" value="GLHYDRLASE2"/>
</dbReference>
<dbReference type="Gene3D" id="2.60.40.10">
    <property type="entry name" value="Immunoglobulins"/>
    <property type="match status" value="1"/>
</dbReference>
<dbReference type="Gene3D" id="2.60.120.260">
    <property type="entry name" value="Galactose-binding domain-like"/>
    <property type="match status" value="1"/>
</dbReference>
<dbReference type="Proteomes" id="UP000238701">
    <property type="component" value="Unassembled WGS sequence"/>
</dbReference>
<evidence type="ECO:0000259" key="7">
    <source>
        <dbReference type="Pfam" id="PF02837"/>
    </source>
</evidence>
<feature type="domain" description="Glycoside hydrolase family 2 catalytic" evidence="6">
    <location>
        <begin position="309"/>
        <end position="525"/>
    </location>
</feature>
<accession>A0A2U3KJ25</accession>
<proteinExistence type="inferred from homology"/>
<dbReference type="InterPro" id="IPR006311">
    <property type="entry name" value="TAT_signal"/>
</dbReference>
<feature type="domain" description="Glycoside hydrolase family 2 immunoglobulin-like beta-sandwich" evidence="5">
    <location>
        <begin position="201"/>
        <end position="306"/>
    </location>
</feature>
<feature type="signal peptide" evidence="4">
    <location>
        <begin position="1"/>
        <end position="25"/>
    </location>
</feature>
<keyword evidence="4" id="KW-0732">Signal</keyword>
<feature type="domain" description="Glycosyl hydrolases family 2 sugar binding" evidence="7">
    <location>
        <begin position="40"/>
        <end position="192"/>
    </location>
</feature>
<dbReference type="Pfam" id="PF02836">
    <property type="entry name" value="Glyco_hydro_2_C"/>
    <property type="match status" value="1"/>
</dbReference>
<dbReference type="Gene3D" id="3.20.20.80">
    <property type="entry name" value="Glycosidases"/>
    <property type="match status" value="1"/>
</dbReference>
<dbReference type="InterPro" id="IPR006104">
    <property type="entry name" value="Glyco_hydro_2_N"/>
</dbReference>
<dbReference type="EMBL" id="OMOD01000121">
    <property type="protein sequence ID" value="SPF39664.1"/>
    <property type="molecule type" value="Genomic_DNA"/>
</dbReference>
<name>A0A2U3KJ25_9BACT</name>
<dbReference type="Pfam" id="PF02837">
    <property type="entry name" value="Glyco_hydro_2_N"/>
    <property type="match status" value="1"/>
</dbReference>
<dbReference type="AlphaFoldDB" id="A0A2U3KJ25"/>
<dbReference type="SUPFAM" id="SSF51445">
    <property type="entry name" value="(Trans)glycosidases"/>
    <property type="match status" value="1"/>
</dbReference>
<keyword evidence="2 8" id="KW-0378">Hydrolase</keyword>
<evidence type="ECO:0000313" key="9">
    <source>
        <dbReference type="Proteomes" id="UP000238701"/>
    </source>
</evidence>
<feature type="chain" id="PRO_5015508220" evidence="4">
    <location>
        <begin position="26"/>
        <end position="700"/>
    </location>
</feature>
<dbReference type="PROSITE" id="PS51318">
    <property type="entry name" value="TAT"/>
    <property type="match status" value="1"/>
</dbReference>
<evidence type="ECO:0000256" key="3">
    <source>
        <dbReference type="ARBA" id="ARBA00023295"/>
    </source>
</evidence>
<dbReference type="InterPro" id="IPR008979">
    <property type="entry name" value="Galactose-bd-like_sf"/>
</dbReference>
<dbReference type="OrthoDB" id="9762066at2"/>
<sequence>MSSRRRFLGQSALAAAALAAPRSSAAEALRVRSTTANLSLCGSWSFKTDPGNAGQRERWFAADYSTPAWHEVVVPHTWQIDPLHSDHRGIAWYRRALDILPAWQDSVLRLEFEAVFHTASVWVNGQFVGEHARKGYTAFCLDITPAIRWDGPNVIAVRVDNDFNDHMLPRGRSSDWANDGGIFRPVRLAVTPKTFVERVEVEAVPDLNNGEAAITVSAHCRNTSAQTWAGTASYHIFDDQSGQIVAAGASAARVTIKAGASGILTLRQTLPNAKLWHFDSPHLYRLDLRITDGHEEHQHETTFGVRKFEVKEGKFHLNGEPLRLMGVERMAGSNPEFGMAEPSEWIEHDHRDLKDLNCILTRVHWPQDQRVLDYCDRHGILMQSEVPAWGPDTFQGMDAQPDSDVMQNGLEQLREMIERDRNHPSVVAWGLCNEIDGQNPAAYQFAKRLLEEAKRLDPGRLCSYASNSLQQTPERDVAGLMDFIETNEYFGTWQPGDARDLDQHLDRLHAEFPAKPIVISEYGYCACTAERPEGDGHRIEILQTHNEVIRSKEFVGGAIFFCYNDYRTHVGDRGVGPLQQRVHGVVDVYGAKKLSYAVLSRESSPIESLSVRNQLNTFQLTMKTRGTLPSYTLRGYKICGVLYGQGNIPVEQKEVNLPDLAPGKTAEVDLAFSQTELPKHVIFSVVRPTGFPAYSVDWKS</sequence>
<dbReference type="NCBIfam" id="TIGR01409">
    <property type="entry name" value="TAT_signal_seq"/>
    <property type="match status" value="1"/>
</dbReference>
<comment type="similarity">
    <text evidence="1">Belongs to the glycosyl hydrolase 2 family.</text>
</comment>
<dbReference type="InterPro" id="IPR019546">
    <property type="entry name" value="TAT_signal_bac_arc"/>
</dbReference>
<reference evidence="9" key="1">
    <citation type="submission" date="2018-02" db="EMBL/GenBank/DDBJ databases">
        <authorList>
            <person name="Hausmann B."/>
        </authorList>
    </citation>
    <scope>NUCLEOTIDE SEQUENCE [LARGE SCALE GENOMIC DNA]</scope>
    <source>
        <strain evidence="9">Peat soil MAG SbA1</strain>
    </source>
</reference>
<dbReference type="InterPro" id="IPR006103">
    <property type="entry name" value="Glyco_hydro_2_cat"/>
</dbReference>
<dbReference type="SUPFAM" id="SSF49303">
    <property type="entry name" value="beta-Galactosidase/glucuronidase domain"/>
    <property type="match status" value="1"/>
</dbReference>
<dbReference type="SUPFAM" id="SSF49785">
    <property type="entry name" value="Galactose-binding domain-like"/>
    <property type="match status" value="1"/>
</dbReference>
<dbReference type="InterPro" id="IPR006101">
    <property type="entry name" value="Glyco_hydro_2"/>
</dbReference>
<dbReference type="InterPro" id="IPR036156">
    <property type="entry name" value="Beta-gal/glucu_dom_sf"/>
</dbReference>
<organism evidence="8 9">
    <name type="scientific">Candidatus Sulfotelmatobacter kueseliae</name>
    <dbReference type="NCBI Taxonomy" id="2042962"/>
    <lineage>
        <taxon>Bacteria</taxon>
        <taxon>Pseudomonadati</taxon>
        <taxon>Acidobacteriota</taxon>
        <taxon>Terriglobia</taxon>
        <taxon>Terriglobales</taxon>
        <taxon>Candidatus Korobacteraceae</taxon>
        <taxon>Candidatus Sulfotelmatobacter</taxon>
    </lineage>
</organism>
<dbReference type="GO" id="GO:0004553">
    <property type="term" value="F:hydrolase activity, hydrolyzing O-glycosyl compounds"/>
    <property type="evidence" value="ECO:0007669"/>
    <property type="project" value="InterPro"/>
</dbReference>
<evidence type="ECO:0000259" key="6">
    <source>
        <dbReference type="Pfam" id="PF02836"/>
    </source>
</evidence>
<dbReference type="PANTHER" id="PTHR42732">
    <property type="entry name" value="BETA-GALACTOSIDASE"/>
    <property type="match status" value="1"/>
</dbReference>